<dbReference type="EMBL" id="SSUX01000004">
    <property type="protein sequence ID" value="THJ46217.1"/>
    <property type="molecule type" value="Genomic_DNA"/>
</dbReference>
<evidence type="ECO:0000313" key="4">
    <source>
        <dbReference type="Proteomes" id="UP000309618"/>
    </source>
</evidence>
<dbReference type="EMBL" id="PZKL01000010">
    <property type="protein sequence ID" value="PTH82830.1"/>
    <property type="molecule type" value="Genomic_DNA"/>
</dbReference>
<reference evidence="1 3" key="1">
    <citation type="submission" date="2018-03" db="EMBL/GenBank/DDBJ databases">
        <title>Aeromonas veronii whole genome sequencing and analysis.</title>
        <authorList>
            <person name="Xie H."/>
            <person name="Liu T."/>
            <person name="Wang K."/>
        </authorList>
    </citation>
    <scope>NUCLEOTIDE SEQUENCE [LARGE SCALE GENOMIC DNA]</scope>
    <source>
        <strain evidence="1 3">XH.VA.1</strain>
    </source>
</reference>
<evidence type="ECO:0000313" key="1">
    <source>
        <dbReference type="EMBL" id="PTH82830.1"/>
    </source>
</evidence>
<comment type="caution">
    <text evidence="1">The sequence shown here is derived from an EMBL/GenBank/DDBJ whole genome shotgun (WGS) entry which is preliminary data.</text>
</comment>
<proteinExistence type="predicted"/>
<name>A0A2T4N7R1_AERVE</name>
<organism evidence="1 3">
    <name type="scientific">Aeromonas veronii</name>
    <dbReference type="NCBI Taxonomy" id="654"/>
    <lineage>
        <taxon>Bacteria</taxon>
        <taxon>Pseudomonadati</taxon>
        <taxon>Pseudomonadota</taxon>
        <taxon>Gammaproteobacteria</taxon>
        <taxon>Aeromonadales</taxon>
        <taxon>Aeromonadaceae</taxon>
        <taxon>Aeromonas</taxon>
    </lineage>
</organism>
<reference evidence="2 4" key="2">
    <citation type="submission" date="2019-04" db="EMBL/GenBank/DDBJ databases">
        <title>Comparative genomics of Aeromonas veronii strains pathogenic to fish.</title>
        <authorList>
            <person name="Cascarano M.C."/>
            <person name="Smyrli M."/>
            <person name="Katharios P."/>
        </authorList>
    </citation>
    <scope>NUCLEOTIDE SEQUENCE [LARGE SCALE GENOMIC DNA]</scope>
    <source>
        <strain evidence="2 4">XU1</strain>
    </source>
</reference>
<dbReference type="Proteomes" id="UP000241986">
    <property type="component" value="Unassembled WGS sequence"/>
</dbReference>
<evidence type="ECO:0000313" key="3">
    <source>
        <dbReference type="Proteomes" id="UP000241986"/>
    </source>
</evidence>
<dbReference type="AlphaFoldDB" id="A0A2T4N7R1"/>
<gene>
    <name evidence="1" type="ORF">DAA48_01820</name>
    <name evidence="2" type="ORF">E8Q35_08030</name>
</gene>
<protein>
    <submittedName>
        <fullName evidence="1">Uncharacterized protein</fullName>
    </submittedName>
</protein>
<dbReference type="Proteomes" id="UP000309618">
    <property type="component" value="Unassembled WGS sequence"/>
</dbReference>
<accession>A0A2T4N7R1</accession>
<sequence length="196" mass="23033">MPELAISDFTNIAVATGSPKNTKLRQIALRGDYAHYKDYYLQLRTAIKSLFSQKRHVSYLIDISRRQKDSSKKIKFERLAQNFIQWQSGKKIDVYASLRESFVFNSTTIHCNPELSALINGVRTHVKLHFTETQRMTKERADYICYLMHEAIQEVGAEYIVLDLHSGQEFRLTSNRDRMEEKVCQEILWIEQNWPI</sequence>
<dbReference type="RefSeq" id="WP_047436828.1">
    <property type="nucleotide sequence ID" value="NZ_AP027933.1"/>
</dbReference>
<evidence type="ECO:0000313" key="2">
    <source>
        <dbReference type="EMBL" id="THJ46217.1"/>
    </source>
</evidence>